<evidence type="ECO:0000259" key="2">
    <source>
        <dbReference type="Pfam" id="PF13185"/>
    </source>
</evidence>
<name>A0AA37T2B3_9GAMM</name>
<feature type="domain" description="GAF" evidence="2">
    <location>
        <begin position="65"/>
        <end position="169"/>
    </location>
</feature>
<evidence type="ECO:0000256" key="1">
    <source>
        <dbReference type="ARBA" id="ARBA00038454"/>
    </source>
</evidence>
<dbReference type="InterPro" id="IPR003018">
    <property type="entry name" value="GAF"/>
</dbReference>
<protein>
    <recommendedName>
        <fullName evidence="2">GAF domain-containing protein</fullName>
    </recommendedName>
</protein>
<dbReference type="FunFam" id="3.30.450.40:FF:000008">
    <property type="entry name" value="GAF domain-containing proteins"/>
    <property type="match status" value="1"/>
</dbReference>
<dbReference type="InterPro" id="IPR029016">
    <property type="entry name" value="GAF-like_dom_sf"/>
</dbReference>
<dbReference type="Pfam" id="PF13185">
    <property type="entry name" value="GAF_2"/>
    <property type="match status" value="1"/>
</dbReference>
<organism evidence="3 4">
    <name type="scientific">Marinibactrum halimedae</name>
    <dbReference type="NCBI Taxonomy" id="1444977"/>
    <lineage>
        <taxon>Bacteria</taxon>
        <taxon>Pseudomonadati</taxon>
        <taxon>Pseudomonadota</taxon>
        <taxon>Gammaproteobacteria</taxon>
        <taxon>Cellvibrionales</taxon>
        <taxon>Cellvibrionaceae</taxon>
        <taxon>Marinibactrum</taxon>
    </lineage>
</organism>
<dbReference type="GO" id="GO:0005829">
    <property type="term" value="C:cytosol"/>
    <property type="evidence" value="ECO:0007669"/>
    <property type="project" value="TreeGrafter"/>
</dbReference>
<comment type="similarity">
    <text evidence="1">Belongs to the free Met sulfoxide reductase family.</text>
</comment>
<dbReference type="RefSeq" id="WP_232592357.1">
    <property type="nucleotide sequence ID" value="NZ_BSPD01000020.1"/>
</dbReference>
<dbReference type="EMBL" id="BSPD01000020">
    <property type="protein sequence ID" value="GLS24819.1"/>
    <property type="molecule type" value="Genomic_DNA"/>
</dbReference>
<dbReference type="GO" id="GO:0033745">
    <property type="term" value="F:L-methionine-(R)-S-oxide reductase activity"/>
    <property type="evidence" value="ECO:0007669"/>
    <property type="project" value="TreeGrafter"/>
</dbReference>
<dbReference type="AlphaFoldDB" id="A0AA37T2B3"/>
<dbReference type="PANTHER" id="PTHR21021:SF15">
    <property type="entry name" value="FREE METHIONINE-R-SULFOXIDE REDUCTASE"/>
    <property type="match status" value="1"/>
</dbReference>
<dbReference type="PANTHER" id="PTHR21021">
    <property type="entry name" value="GAF/PUTATIVE CYTOSKELETAL PROTEIN"/>
    <property type="match status" value="1"/>
</dbReference>
<gene>
    <name evidence="3" type="ORF">GCM10007877_05330</name>
</gene>
<dbReference type="InterPro" id="IPR051330">
    <property type="entry name" value="Phosphatase_reg/MetRdx"/>
</dbReference>
<sequence>MSIAPTTAPSDAEARIYTDNNQPETDYTLLSKQLAALIESEKDTIANMANCSALLYENLEDINWVGFYRLVDNQLVLGPFQGKVACVRIEIGKGVCGTAVAEGVSQRVSNVHDFPGHIACDAASNSEVVIPLRNSNSEVIGVLDIDSPSINRFSEKDLLALEEMMALFSANHC</sequence>
<comment type="caution">
    <text evidence="3">The sequence shown here is derived from an EMBL/GenBank/DDBJ whole genome shotgun (WGS) entry which is preliminary data.</text>
</comment>
<dbReference type="Proteomes" id="UP001156870">
    <property type="component" value="Unassembled WGS sequence"/>
</dbReference>
<keyword evidence="4" id="KW-1185">Reference proteome</keyword>
<evidence type="ECO:0000313" key="4">
    <source>
        <dbReference type="Proteomes" id="UP001156870"/>
    </source>
</evidence>
<proteinExistence type="inferred from homology"/>
<dbReference type="SUPFAM" id="SSF55781">
    <property type="entry name" value="GAF domain-like"/>
    <property type="match status" value="1"/>
</dbReference>
<dbReference type="Gene3D" id="3.30.450.40">
    <property type="match status" value="1"/>
</dbReference>
<reference evidence="3 4" key="1">
    <citation type="journal article" date="2014" name="Int. J. Syst. Evol. Microbiol.">
        <title>Complete genome sequence of Corynebacterium casei LMG S-19264T (=DSM 44701T), isolated from a smear-ripened cheese.</title>
        <authorList>
            <consortium name="US DOE Joint Genome Institute (JGI-PGF)"/>
            <person name="Walter F."/>
            <person name="Albersmeier A."/>
            <person name="Kalinowski J."/>
            <person name="Ruckert C."/>
        </authorList>
    </citation>
    <scope>NUCLEOTIDE SEQUENCE [LARGE SCALE GENOMIC DNA]</scope>
    <source>
        <strain evidence="3 4">NBRC 110095</strain>
    </source>
</reference>
<accession>A0AA37T2B3</accession>
<evidence type="ECO:0000313" key="3">
    <source>
        <dbReference type="EMBL" id="GLS24819.1"/>
    </source>
</evidence>